<accession>A0A0L0EYE5</accession>
<feature type="non-terminal residue" evidence="1">
    <location>
        <position position="54"/>
    </location>
</feature>
<dbReference type="EMBL" id="KQ254659">
    <property type="protein sequence ID" value="KNC69512.1"/>
    <property type="molecule type" value="Genomic_DNA"/>
</dbReference>
<dbReference type="GeneID" id="25918481"/>
<reference evidence="1 2" key="1">
    <citation type="submission" date="2011-02" db="EMBL/GenBank/DDBJ databases">
        <title>The Genome Sequence of Sphaeroforma arctica JP610.</title>
        <authorList>
            <consortium name="The Broad Institute Genome Sequencing Platform"/>
            <person name="Russ C."/>
            <person name="Cuomo C."/>
            <person name="Young S.K."/>
            <person name="Zeng Q."/>
            <person name="Gargeya S."/>
            <person name="Alvarado L."/>
            <person name="Berlin A."/>
            <person name="Chapman S.B."/>
            <person name="Chen Z."/>
            <person name="Freedman E."/>
            <person name="Gellesch M."/>
            <person name="Goldberg J."/>
            <person name="Griggs A."/>
            <person name="Gujja S."/>
            <person name="Heilman E."/>
            <person name="Heiman D."/>
            <person name="Howarth C."/>
            <person name="Mehta T."/>
            <person name="Neiman D."/>
            <person name="Pearson M."/>
            <person name="Roberts A."/>
            <person name="Saif S."/>
            <person name="Shea T."/>
            <person name="Shenoy N."/>
            <person name="Sisk P."/>
            <person name="Stolte C."/>
            <person name="Sykes S."/>
            <person name="White J."/>
            <person name="Yandava C."/>
            <person name="Burger G."/>
            <person name="Gray M.W."/>
            <person name="Holland P.W.H."/>
            <person name="King N."/>
            <person name="Lang F.B.F."/>
            <person name="Roger A.J."/>
            <person name="Ruiz-Trillo I."/>
            <person name="Haas B."/>
            <person name="Nusbaum C."/>
            <person name="Birren B."/>
        </authorList>
    </citation>
    <scope>NUCLEOTIDE SEQUENCE [LARGE SCALE GENOMIC DNA]</scope>
    <source>
        <strain evidence="1 2">JP610</strain>
    </source>
</reference>
<dbReference type="Proteomes" id="UP000054560">
    <property type="component" value="Unassembled WGS sequence"/>
</dbReference>
<gene>
    <name evidence="1" type="ORF">SARC_17977</name>
</gene>
<sequence>MVQVHIEPTLRRGQMVTYASMAQVHIEHGLKKTIWTSTSADVIKAVQPRHTRGR</sequence>
<evidence type="ECO:0000313" key="1">
    <source>
        <dbReference type="EMBL" id="KNC69512.1"/>
    </source>
</evidence>
<evidence type="ECO:0000313" key="2">
    <source>
        <dbReference type="Proteomes" id="UP000054560"/>
    </source>
</evidence>
<protein>
    <submittedName>
        <fullName evidence="1">Uncharacterized protein</fullName>
    </submittedName>
</protein>
<organism evidence="1 2">
    <name type="scientific">Sphaeroforma arctica JP610</name>
    <dbReference type="NCBI Taxonomy" id="667725"/>
    <lineage>
        <taxon>Eukaryota</taxon>
        <taxon>Ichthyosporea</taxon>
        <taxon>Ichthyophonida</taxon>
        <taxon>Sphaeroforma</taxon>
    </lineage>
</organism>
<keyword evidence="2" id="KW-1185">Reference proteome</keyword>
<proteinExistence type="predicted"/>
<dbReference type="RefSeq" id="XP_014143414.1">
    <property type="nucleotide sequence ID" value="XM_014287939.1"/>
</dbReference>
<name>A0A0L0EYE5_9EUKA</name>
<dbReference type="AlphaFoldDB" id="A0A0L0EYE5"/>